<proteinExistence type="predicted"/>
<organism evidence="2 3">
    <name type="scientific">Flavisolibacter ginsenosidimutans</name>
    <dbReference type="NCBI Taxonomy" id="661481"/>
    <lineage>
        <taxon>Bacteria</taxon>
        <taxon>Pseudomonadati</taxon>
        <taxon>Bacteroidota</taxon>
        <taxon>Chitinophagia</taxon>
        <taxon>Chitinophagales</taxon>
        <taxon>Chitinophagaceae</taxon>
        <taxon>Flavisolibacter</taxon>
    </lineage>
</organism>
<evidence type="ECO:0000313" key="2">
    <source>
        <dbReference type="EMBL" id="QEC57432.1"/>
    </source>
</evidence>
<keyword evidence="1" id="KW-0732">Signal</keyword>
<keyword evidence="2" id="KW-0378">Hydrolase</keyword>
<name>A0A5B8UM53_9BACT</name>
<accession>A0A5B8UM53</accession>
<reference evidence="2 3" key="1">
    <citation type="journal article" date="2015" name="Int. J. Syst. Evol. Microbiol.">
        <title>Flavisolibacter ginsenosidimutans sp. nov., with ginsenoside-converting activity isolated from soil used for cultivating ginseng.</title>
        <authorList>
            <person name="Zhao Y."/>
            <person name="Liu Q."/>
            <person name="Kang M.S."/>
            <person name="Jin F."/>
            <person name="Yu H."/>
            <person name="Im W.T."/>
        </authorList>
    </citation>
    <scope>NUCLEOTIDE SEQUENCE [LARGE SCALE GENOMIC DNA]</scope>
    <source>
        <strain evidence="2 3">Gsoil 636</strain>
    </source>
</reference>
<keyword evidence="2" id="KW-0121">Carboxypeptidase</keyword>
<feature type="signal peptide" evidence="1">
    <location>
        <begin position="1"/>
        <end position="20"/>
    </location>
</feature>
<evidence type="ECO:0000256" key="1">
    <source>
        <dbReference type="SAM" id="SignalP"/>
    </source>
</evidence>
<dbReference type="AlphaFoldDB" id="A0A5B8UM53"/>
<dbReference type="Proteomes" id="UP000321204">
    <property type="component" value="Chromosome"/>
</dbReference>
<protein>
    <submittedName>
        <fullName evidence="2">Carboxypeptidase-like regulatory domain-containing protein</fullName>
    </submittedName>
</protein>
<sequence>MKKPILLLLLFFFAFLFSFAQGVISGTVVDAETKQPLEGASVFAQNTTKGTLTGKDGTFHLRLDKGGYEINVTFTGYASKTINLELTGDRTFNLELQKGDNTLGEVIIKNTAEVPDGWAKYGDFFLKHFIGATPNGDSCTLLNPQALKFLYFKRNDRLKVLATEPLQIQNRTLGYNLRYELDSFVFFFKTALNSYRGKCLFLPMEGDSVQQAMWQQKRKETYQGSRLHFLRSYFDSTLAQEGFAVDLYKPSKYEPFATLKNPYDTAYYFFNDTTATAELYFPVKASITYTKKAPEKRYLQQQGLPLDVPRQISYVDLSDGILIKANGYFTDQKSWVNQGYWSWKNLADQLPYDYELDDR</sequence>
<dbReference type="RefSeq" id="WP_146789736.1">
    <property type="nucleotide sequence ID" value="NZ_BAABIO010000003.1"/>
</dbReference>
<dbReference type="InterPro" id="IPR008969">
    <property type="entry name" value="CarboxyPept-like_regulatory"/>
</dbReference>
<dbReference type="Gene3D" id="2.60.40.1120">
    <property type="entry name" value="Carboxypeptidase-like, regulatory domain"/>
    <property type="match status" value="1"/>
</dbReference>
<dbReference type="KEGG" id="fgg:FSB75_16495"/>
<keyword evidence="2" id="KW-0645">Protease</keyword>
<dbReference type="OrthoDB" id="1223654at2"/>
<dbReference type="SUPFAM" id="SSF49464">
    <property type="entry name" value="Carboxypeptidase regulatory domain-like"/>
    <property type="match status" value="1"/>
</dbReference>
<dbReference type="GO" id="GO:0004180">
    <property type="term" value="F:carboxypeptidase activity"/>
    <property type="evidence" value="ECO:0007669"/>
    <property type="project" value="UniProtKB-KW"/>
</dbReference>
<feature type="chain" id="PRO_5022834717" evidence="1">
    <location>
        <begin position="21"/>
        <end position="359"/>
    </location>
</feature>
<evidence type="ECO:0000313" key="3">
    <source>
        <dbReference type="Proteomes" id="UP000321204"/>
    </source>
</evidence>
<keyword evidence="3" id="KW-1185">Reference proteome</keyword>
<gene>
    <name evidence="2" type="ORF">FSB75_16495</name>
</gene>
<dbReference type="EMBL" id="CP042433">
    <property type="protein sequence ID" value="QEC57432.1"/>
    <property type="molecule type" value="Genomic_DNA"/>
</dbReference>
<dbReference type="Pfam" id="PF13715">
    <property type="entry name" value="CarbopepD_reg_2"/>
    <property type="match status" value="1"/>
</dbReference>